<protein>
    <recommendedName>
        <fullName evidence="3">RFTS domain-containing protein</fullName>
    </recommendedName>
</protein>
<evidence type="ECO:0000256" key="2">
    <source>
        <dbReference type="ARBA" id="ARBA00023242"/>
    </source>
</evidence>
<organism evidence="4 5">
    <name type="scientific">Biomphalaria glabrata</name>
    <name type="common">Bloodfluke planorb</name>
    <name type="synonym">Freshwater snail</name>
    <dbReference type="NCBI Taxonomy" id="6526"/>
    <lineage>
        <taxon>Eukaryota</taxon>
        <taxon>Metazoa</taxon>
        <taxon>Spiralia</taxon>
        <taxon>Lophotrochozoa</taxon>
        <taxon>Mollusca</taxon>
        <taxon>Gastropoda</taxon>
        <taxon>Heterobranchia</taxon>
        <taxon>Euthyneura</taxon>
        <taxon>Panpulmonata</taxon>
        <taxon>Hygrophila</taxon>
        <taxon>Lymnaeoidea</taxon>
        <taxon>Planorbidae</taxon>
        <taxon>Biomphalaria</taxon>
    </lineage>
</organism>
<dbReference type="AlphaFoldDB" id="A0A2C9LDR8"/>
<reference evidence="4" key="1">
    <citation type="submission" date="2020-05" db="UniProtKB">
        <authorList>
            <consortium name="EnsemblMetazoa"/>
        </authorList>
    </citation>
    <scope>IDENTIFICATION</scope>
    <source>
        <strain evidence="4">BB02</strain>
    </source>
</reference>
<dbReference type="KEGG" id="bgt:106064866"/>
<evidence type="ECO:0000313" key="5">
    <source>
        <dbReference type="Proteomes" id="UP000076420"/>
    </source>
</evidence>
<dbReference type="SMR" id="A0A2C9LDR8"/>
<dbReference type="Pfam" id="PF12047">
    <property type="entry name" value="DNMT1-RFD"/>
    <property type="match status" value="1"/>
</dbReference>
<keyword evidence="2" id="KW-0539">Nucleus</keyword>
<evidence type="ECO:0000256" key="1">
    <source>
        <dbReference type="ARBA" id="ARBA00004123"/>
    </source>
</evidence>
<gene>
    <name evidence="4" type="primary">106064866</name>
</gene>
<comment type="subcellular location">
    <subcellularLocation>
        <location evidence="1">Nucleus</location>
    </subcellularLocation>
</comment>
<name>A0A2C9LDR8_BIOGL</name>
<dbReference type="InterPro" id="IPR022702">
    <property type="entry name" value="Cytosine_MeTrfase1_RFD"/>
</dbReference>
<dbReference type="VEuPathDB" id="VectorBase:BGLAX_051227"/>
<dbReference type="GO" id="GO:0005634">
    <property type="term" value="C:nucleus"/>
    <property type="evidence" value="ECO:0007669"/>
    <property type="project" value="UniProtKB-SubCell"/>
</dbReference>
<accession>A0A2C9LDR8</accession>
<dbReference type="Proteomes" id="UP000076420">
    <property type="component" value="Unassembled WGS sequence"/>
</dbReference>
<proteinExistence type="predicted"/>
<dbReference type="VEuPathDB" id="VectorBase:BGLB029959"/>
<evidence type="ECO:0000259" key="3">
    <source>
        <dbReference type="Pfam" id="PF12047"/>
    </source>
</evidence>
<sequence>MEDVVLDNVKDDFIEADDDTQGSAKRIKLQKDYRRKSDGVNSAFSPSPAKALPLRCNECLKYLDDPDLKLFPGDADEAVEEMIALTDPKLSLYTGDEDHDKMAEDRPQHKITNFSVYDKNTHLCAFDTGLIERNKYLFFSGVLKPIFEEDSSPE</sequence>
<feature type="domain" description="RFTS" evidence="3">
    <location>
        <begin position="104"/>
        <end position="152"/>
    </location>
</feature>
<evidence type="ECO:0000313" key="4">
    <source>
        <dbReference type="EnsemblMetazoa" id="BGLB029959-PA"/>
    </source>
</evidence>
<dbReference type="STRING" id="6526.A0A2C9LDR8"/>
<dbReference type="EnsemblMetazoa" id="BGLB029959-RA">
    <property type="protein sequence ID" value="BGLB029959-PA"/>
    <property type="gene ID" value="BGLB029959"/>
</dbReference>